<comment type="similarity">
    <text evidence="2">Belongs to the resistance-nodulation-cell division (RND) (TC 2.A.6) family. MmpL subfamily.</text>
</comment>
<dbReference type="EMBL" id="BAABLP010000002">
    <property type="protein sequence ID" value="GAA4742376.1"/>
    <property type="molecule type" value="Genomic_DNA"/>
</dbReference>
<feature type="transmembrane region" description="Helical" evidence="7">
    <location>
        <begin position="563"/>
        <end position="585"/>
    </location>
</feature>
<keyword evidence="6 7" id="KW-0472">Membrane</keyword>
<feature type="transmembrane region" description="Helical" evidence="7">
    <location>
        <begin position="536"/>
        <end position="557"/>
    </location>
</feature>
<dbReference type="RefSeq" id="WP_345480144.1">
    <property type="nucleotide sequence ID" value="NZ_BAABLP010000002.1"/>
</dbReference>
<evidence type="ECO:0000256" key="5">
    <source>
        <dbReference type="ARBA" id="ARBA00022989"/>
    </source>
</evidence>
<sequence length="691" mass="71455">MDRIAAFLSGRRSAWLVLLGGFVVVGALFALLPQPASGTTPTTGLPASAESQRVAALLERFPGADRTVAIVVFDRGSGLTSADRTAVAARAAALAGRSVVPQAVRPLVSEDGTVAVVAVPLDAQRVEADPEAVASSLRTVARADLPDGLTARITGPVGFQADVVNAFAGADLRLLLVTAAVVAVLLIVTYRSPLLWIVPLVVVGAADGLARVVVGAVAAALGVTVDASVSGIQSVLVFGAGTNYALLLISRYREELRRRPDHHGAMRAAVRAAGPTIAASGGTVTLSLLTLLLGELSGNRALGLACAIGVVIAILAAVLWLPAALVVFGRRLFWPFVPRHVEGDRAAERGVWTGIGRRVARRPRLVALAAVVGIVALGSGLTGFRFGLSQTEQLLGNPESVQAQALLDRSFSAGTSAQTVVLAPAADVDRVTAIAEAAEGVARVTPGGTAGGRTELDLQLDGAPSSDAAFASVRALRDAFRDEGGSVARTLVGGSDATAYDQQQAQLRDQLVVVPAILAVVFVILALLLRSLVAPVLLLASVLATFLASLGLGNLLFQRVFGFAGFDVQVPLFAFLFLVALGVDYNIFLTARAREERERHGTREGIVVALGATGGVITSAGVLLAAVFVVLGVLPVVALAQIGTLVCIGVLLDTLVVRTLLVPALVLIAGDRFWWPSRRDAVRRRDETAAP</sequence>
<feature type="domain" description="SSD" evidence="8">
    <location>
        <begin position="216"/>
        <end position="327"/>
    </location>
</feature>
<name>A0ABP8Z0C9_9MICO</name>
<feature type="transmembrane region" description="Helical" evidence="7">
    <location>
        <begin position="365"/>
        <end position="388"/>
    </location>
</feature>
<feature type="domain" description="SSD" evidence="8">
    <location>
        <begin position="539"/>
        <end position="667"/>
    </location>
</feature>
<evidence type="ECO:0000256" key="3">
    <source>
        <dbReference type="ARBA" id="ARBA00022475"/>
    </source>
</evidence>
<dbReference type="PANTHER" id="PTHR33406:SF6">
    <property type="entry name" value="MEMBRANE PROTEIN YDGH-RELATED"/>
    <property type="match status" value="1"/>
</dbReference>
<feature type="transmembrane region" description="Helical" evidence="7">
    <location>
        <begin position="301"/>
        <end position="329"/>
    </location>
</feature>
<feature type="transmembrane region" description="Helical" evidence="7">
    <location>
        <begin position="172"/>
        <end position="190"/>
    </location>
</feature>
<dbReference type="Proteomes" id="UP001500121">
    <property type="component" value="Unassembled WGS sequence"/>
</dbReference>
<keyword evidence="4 7" id="KW-0812">Transmembrane</keyword>
<keyword evidence="5 7" id="KW-1133">Transmembrane helix</keyword>
<evidence type="ECO:0000256" key="4">
    <source>
        <dbReference type="ARBA" id="ARBA00022692"/>
    </source>
</evidence>
<proteinExistence type="inferred from homology"/>
<protein>
    <submittedName>
        <fullName evidence="9">MMPL family transporter</fullName>
    </submittedName>
</protein>
<evidence type="ECO:0000259" key="8">
    <source>
        <dbReference type="PROSITE" id="PS50156"/>
    </source>
</evidence>
<dbReference type="InterPro" id="IPR004869">
    <property type="entry name" value="MMPL_dom"/>
</dbReference>
<dbReference type="PROSITE" id="PS50156">
    <property type="entry name" value="SSD"/>
    <property type="match status" value="2"/>
</dbReference>
<reference evidence="10" key="1">
    <citation type="journal article" date="2019" name="Int. J. Syst. Evol. Microbiol.">
        <title>The Global Catalogue of Microorganisms (GCM) 10K type strain sequencing project: providing services to taxonomists for standard genome sequencing and annotation.</title>
        <authorList>
            <consortium name="The Broad Institute Genomics Platform"/>
            <consortium name="The Broad Institute Genome Sequencing Center for Infectious Disease"/>
            <person name="Wu L."/>
            <person name="Ma J."/>
        </authorList>
    </citation>
    <scope>NUCLEOTIDE SEQUENCE [LARGE SCALE GENOMIC DNA]</scope>
    <source>
        <strain evidence="10">JCM 19015</strain>
    </source>
</reference>
<organism evidence="9 10">
    <name type="scientific">Amnibacterium soli</name>
    <dbReference type="NCBI Taxonomy" id="1282736"/>
    <lineage>
        <taxon>Bacteria</taxon>
        <taxon>Bacillati</taxon>
        <taxon>Actinomycetota</taxon>
        <taxon>Actinomycetes</taxon>
        <taxon>Micrococcales</taxon>
        <taxon>Microbacteriaceae</taxon>
        <taxon>Amnibacterium</taxon>
    </lineage>
</organism>
<keyword evidence="10" id="KW-1185">Reference proteome</keyword>
<dbReference type="PANTHER" id="PTHR33406">
    <property type="entry name" value="MEMBRANE PROTEIN MJ1562-RELATED"/>
    <property type="match status" value="1"/>
</dbReference>
<comment type="caution">
    <text evidence="9">The sequence shown here is derived from an EMBL/GenBank/DDBJ whole genome shotgun (WGS) entry which is preliminary data.</text>
</comment>
<dbReference type="Pfam" id="PF03176">
    <property type="entry name" value="MMPL"/>
    <property type="match status" value="2"/>
</dbReference>
<feature type="transmembrane region" description="Helical" evidence="7">
    <location>
        <begin position="606"/>
        <end position="634"/>
    </location>
</feature>
<evidence type="ECO:0000256" key="6">
    <source>
        <dbReference type="ARBA" id="ARBA00023136"/>
    </source>
</evidence>
<evidence type="ECO:0000256" key="2">
    <source>
        <dbReference type="ARBA" id="ARBA00010157"/>
    </source>
</evidence>
<feature type="transmembrane region" description="Helical" evidence="7">
    <location>
        <begin position="227"/>
        <end position="247"/>
    </location>
</feature>
<feature type="transmembrane region" description="Helical" evidence="7">
    <location>
        <begin position="511"/>
        <end position="529"/>
    </location>
</feature>
<feature type="transmembrane region" description="Helical" evidence="7">
    <location>
        <begin position="197"/>
        <end position="221"/>
    </location>
</feature>
<gene>
    <name evidence="9" type="ORF">GCM10025783_12200</name>
</gene>
<evidence type="ECO:0000256" key="7">
    <source>
        <dbReference type="SAM" id="Phobius"/>
    </source>
</evidence>
<feature type="transmembrane region" description="Helical" evidence="7">
    <location>
        <begin position="268"/>
        <end position="289"/>
    </location>
</feature>
<dbReference type="SUPFAM" id="SSF82866">
    <property type="entry name" value="Multidrug efflux transporter AcrB transmembrane domain"/>
    <property type="match status" value="2"/>
</dbReference>
<evidence type="ECO:0000256" key="1">
    <source>
        <dbReference type="ARBA" id="ARBA00004651"/>
    </source>
</evidence>
<comment type="subcellular location">
    <subcellularLocation>
        <location evidence="1">Cell membrane</location>
        <topology evidence="1">Multi-pass membrane protein</topology>
    </subcellularLocation>
</comment>
<evidence type="ECO:0000313" key="10">
    <source>
        <dbReference type="Proteomes" id="UP001500121"/>
    </source>
</evidence>
<keyword evidence="3" id="KW-1003">Cell membrane</keyword>
<dbReference type="InterPro" id="IPR050545">
    <property type="entry name" value="Mycobact_MmpL"/>
</dbReference>
<dbReference type="Gene3D" id="1.20.1640.10">
    <property type="entry name" value="Multidrug efflux transporter AcrB transmembrane domain"/>
    <property type="match status" value="2"/>
</dbReference>
<evidence type="ECO:0000313" key="9">
    <source>
        <dbReference type="EMBL" id="GAA4742376.1"/>
    </source>
</evidence>
<accession>A0ABP8Z0C9</accession>
<feature type="transmembrane region" description="Helical" evidence="7">
    <location>
        <begin position="640"/>
        <end position="669"/>
    </location>
</feature>
<dbReference type="InterPro" id="IPR000731">
    <property type="entry name" value="SSD"/>
</dbReference>